<keyword evidence="3 6" id="KW-0285">Flavoprotein</keyword>
<dbReference type="GeneID" id="63720804"/>
<proteinExistence type="inferred from homology"/>
<evidence type="ECO:0000313" key="10">
    <source>
        <dbReference type="EMBL" id="KYK56193.1"/>
    </source>
</evidence>
<dbReference type="InterPro" id="IPR009075">
    <property type="entry name" value="AcylCo_DH/oxidase_C"/>
</dbReference>
<dbReference type="PANTHER" id="PTHR48083:SF28">
    <property type="entry name" value="ACYL-COA DEHYDROGENASE FAMILY PROTEIN (AFU_ORTHOLOGUE AFUA_6G10880)-RELATED"/>
    <property type="match status" value="1"/>
</dbReference>
<dbReference type="GO" id="GO:0003995">
    <property type="term" value="F:acyl-CoA dehydrogenase activity"/>
    <property type="evidence" value="ECO:0007669"/>
    <property type="project" value="TreeGrafter"/>
</dbReference>
<dbReference type="RefSeq" id="XP_040655545.1">
    <property type="nucleotide sequence ID" value="XM_040805441.1"/>
</dbReference>
<dbReference type="InterPro" id="IPR013786">
    <property type="entry name" value="AcylCoA_DH/ox_N"/>
</dbReference>
<dbReference type="Proteomes" id="UP000076580">
    <property type="component" value="Chromosome 03"/>
</dbReference>
<dbReference type="EMBL" id="LAYC01000003">
    <property type="protein sequence ID" value="KYK56193.1"/>
    <property type="molecule type" value="Genomic_DNA"/>
</dbReference>
<feature type="domain" description="Acyl-CoA dehydrogenase/oxidase N-terminal" evidence="9">
    <location>
        <begin position="31"/>
        <end position="152"/>
    </location>
</feature>
<dbReference type="InterPro" id="IPR037069">
    <property type="entry name" value="AcylCoA_DH/ox_N_sf"/>
</dbReference>
<dbReference type="SUPFAM" id="SSF47203">
    <property type="entry name" value="Acyl-CoA dehydrogenase C-terminal domain-like"/>
    <property type="match status" value="1"/>
</dbReference>
<dbReference type="SUPFAM" id="SSF56645">
    <property type="entry name" value="Acyl-CoA dehydrogenase NM domain-like"/>
    <property type="match status" value="1"/>
</dbReference>
<comment type="similarity">
    <text evidence="2 6">Belongs to the acyl-CoA dehydrogenase family.</text>
</comment>
<evidence type="ECO:0000259" key="7">
    <source>
        <dbReference type="Pfam" id="PF00441"/>
    </source>
</evidence>
<comment type="cofactor">
    <cofactor evidence="1 6">
        <name>FAD</name>
        <dbReference type="ChEBI" id="CHEBI:57692"/>
    </cofactor>
</comment>
<name>A0A151GGG1_DRECN</name>
<feature type="domain" description="Acyl-CoA oxidase/dehydrogenase middle" evidence="8">
    <location>
        <begin position="157"/>
        <end position="252"/>
    </location>
</feature>
<dbReference type="Pfam" id="PF02770">
    <property type="entry name" value="Acyl-CoA_dh_M"/>
    <property type="match status" value="1"/>
</dbReference>
<evidence type="ECO:0000256" key="6">
    <source>
        <dbReference type="RuleBase" id="RU362125"/>
    </source>
</evidence>
<dbReference type="GO" id="GO:0033539">
    <property type="term" value="P:fatty acid beta-oxidation using acyl-CoA dehydrogenase"/>
    <property type="evidence" value="ECO:0007669"/>
    <property type="project" value="TreeGrafter"/>
</dbReference>
<dbReference type="PANTHER" id="PTHR48083">
    <property type="entry name" value="MEDIUM-CHAIN SPECIFIC ACYL-COA DEHYDROGENASE, MITOCHONDRIAL-RELATED"/>
    <property type="match status" value="1"/>
</dbReference>
<dbReference type="InterPro" id="IPR006091">
    <property type="entry name" value="Acyl-CoA_Oxase/DH_mid-dom"/>
</dbReference>
<evidence type="ECO:0000259" key="8">
    <source>
        <dbReference type="Pfam" id="PF02770"/>
    </source>
</evidence>
<accession>A0A151GGG1</accession>
<sequence length="432" mass="46616">MAPDPKLDLDDGIPWSEPAWQRNVASPYYKPSHRRLRDAIRRYIDANVLPHALEWEAEGDVPVEVARRFVQSGIPLDDVPATYRPSHVPNLAGVPHDQLDAFHTLVMADEMARIEGGVGIALAGASSIGAPPIIHHGTEEQRARWLPGLFTRETSFCLGVTEPGAGSDVARITTTAQKTADGLFYVVNGAKKWITGSPWASHMTTAVRTGGSGVGGISVLVIPMDAAGVQVHRIHNSGQNAGGASLVDLDNVRVPVANLVGAENAGFGVIMRNFNRERFLLAVACNRKSRTCLAMSFQYAMRRETFGRPLLRNQVIRRKLVELAHRVEAHWAWLEQLAFCVDAAPLGWQSPDIAATVALLKIQGGQMVELAAREAQQVFGGAGYQRGTGPGATVEQISRDLRMLVVGGGSEEIISDLVIRQELSLAAGGSKL</sequence>
<keyword evidence="4 6" id="KW-0274">FAD</keyword>
<dbReference type="AlphaFoldDB" id="A0A151GGG1"/>
<keyword evidence="11" id="KW-1185">Reference proteome</keyword>
<dbReference type="STRING" id="98403.A0A151GGG1"/>
<feature type="domain" description="Acyl-CoA dehydrogenase/oxidase C-terminal" evidence="7">
    <location>
        <begin position="264"/>
        <end position="421"/>
    </location>
</feature>
<evidence type="ECO:0000313" key="11">
    <source>
        <dbReference type="Proteomes" id="UP000076580"/>
    </source>
</evidence>
<dbReference type="InterPro" id="IPR009100">
    <property type="entry name" value="AcylCoA_DH/oxidase_NM_dom_sf"/>
</dbReference>
<evidence type="ECO:0000256" key="5">
    <source>
        <dbReference type="ARBA" id="ARBA00023002"/>
    </source>
</evidence>
<dbReference type="Gene3D" id="2.40.110.10">
    <property type="entry name" value="Butyryl-CoA Dehydrogenase, subunit A, domain 2"/>
    <property type="match status" value="1"/>
</dbReference>
<evidence type="ECO:0000256" key="2">
    <source>
        <dbReference type="ARBA" id="ARBA00009347"/>
    </source>
</evidence>
<dbReference type="InParanoid" id="A0A151GGG1"/>
<comment type="caution">
    <text evidence="10">The sequence shown here is derived from an EMBL/GenBank/DDBJ whole genome shotgun (WGS) entry which is preliminary data.</text>
</comment>
<dbReference type="InterPro" id="IPR050741">
    <property type="entry name" value="Acyl-CoA_dehydrogenase"/>
</dbReference>
<dbReference type="Gene3D" id="1.20.140.10">
    <property type="entry name" value="Butyryl-CoA Dehydrogenase, subunit A, domain 3"/>
    <property type="match status" value="1"/>
</dbReference>
<evidence type="ECO:0000256" key="4">
    <source>
        <dbReference type="ARBA" id="ARBA00022827"/>
    </source>
</evidence>
<dbReference type="Pfam" id="PF00441">
    <property type="entry name" value="Acyl-CoA_dh_1"/>
    <property type="match status" value="1"/>
</dbReference>
<dbReference type="InterPro" id="IPR046373">
    <property type="entry name" value="Acyl-CoA_Oxase/DH_mid-dom_sf"/>
</dbReference>
<keyword evidence="5 6" id="KW-0560">Oxidoreductase</keyword>
<gene>
    <name evidence="10" type="ORF">DCS_08161</name>
</gene>
<dbReference type="GO" id="GO:0005737">
    <property type="term" value="C:cytoplasm"/>
    <property type="evidence" value="ECO:0007669"/>
    <property type="project" value="TreeGrafter"/>
</dbReference>
<protein>
    <submittedName>
        <fullName evidence="10">Acyl-CoA dehydrogenase</fullName>
    </submittedName>
</protein>
<reference evidence="10 11" key="1">
    <citation type="journal article" date="2016" name="Sci. Rep.">
        <title>Insights into Adaptations to a Near-Obligate Nematode Endoparasitic Lifestyle from the Finished Genome of Drechmeria coniospora.</title>
        <authorList>
            <person name="Zhang L."/>
            <person name="Zhou Z."/>
            <person name="Guo Q."/>
            <person name="Fokkens L."/>
            <person name="Miskei M."/>
            <person name="Pocsi I."/>
            <person name="Zhang W."/>
            <person name="Chen M."/>
            <person name="Wang L."/>
            <person name="Sun Y."/>
            <person name="Donzelli B.G."/>
            <person name="Gibson D.M."/>
            <person name="Nelson D.R."/>
            <person name="Luo J.G."/>
            <person name="Rep M."/>
            <person name="Liu H."/>
            <person name="Yang S."/>
            <person name="Wang J."/>
            <person name="Krasnoff S.B."/>
            <person name="Xu Y."/>
            <person name="Molnar I."/>
            <person name="Lin M."/>
        </authorList>
    </citation>
    <scope>NUCLEOTIDE SEQUENCE [LARGE SCALE GENOMIC DNA]</scope>
    <source>
        <strain evidence="10 11">ARSEF 6962</strain>
    </source>
</reference>
<evidence type="ECO:0000256" key="3">
    <source>
        <dbReference type="ARBA" id="ARBA00022630"/>
    </source>
</evidence>
<dbReference type="InterPro" id="IPR036250">
    <property type="entry name" value="AcylCo_DH-like_C"/>
</dbReference>
<evidence type="ECO:0000256" key="1">
    <source>
        <dbReference type="ARBA" id="ARBA00001974"/>
    </source>
</evidence>
<dbReference type="GO" id="GO:0050660">
    <property type="term" value="F:flavin adenine dinucleotide binding"/>
    <property type="evidence" value="ECO:0007669"/>
    <property type="project" value="InterPro"/>
</dbReference>
<dbReference type="Pfam" id="PF02771">
    <property type="entry name" value="Acyl-CoA_dh_N"/>
    <property type="match status" value="1"/>
</dbReference>
<organism evidence="10 11">
    <name type="scientific">Drechmeria coniospora</name>
    <name type="common">Nematophagous fungus</name>
    <name type="synonym">Meria coniospora</name>
    <dbReference type="NCBI Taxonomy" id="98403"/>
    <lineage>
        <taxon>Eukaryota</taxon>
        <taxon>Fungi</taxon>
        <taxon>Dikarya</taxon>
        <taxon>Ascomycota</taxon>
        <taxon>Pezizomycotina</taxon>
        <taxon>Sordariomycetes</taxon>
        <taxon>Hypocreomycetidae</taxon>
        <taxon>Hypocreales</taxon>
        <taxon>Ophiocordycipitaceae</taxon>
        <taxon>Drechmeria</taxon>
    </lineage>
</organism>
<evidence type="ECO:0000259" key="9">
    <source>
        <dbReference type="Pfam" id="PF02771"/>
    </source>
</evidence>
<dbReference type="Gene3D" id="1.10.540.10">
    <property type="entry name" value="Acyl-CoA dehydrogenase/oxidase, N-terminal domain"/>
    <property type="match status" value="1"/>
</dbReference>